<evidence type="ECO:0000256" key="1">
    <source>
        <dbReference type="ARBA" id="ARBA00010134"/>
    </source>
</evidence>
<dbReference type="InterPro" id="IPR002398">
    <property type="entry name" value="Pept_C14"/>
</dbReference>
<dbReference type="PROSITE" id="PS50207">
    <property type="entry name" value="CASPASE_P10"/>
    <property type="match status" value="1"/>
</dbReference>
<protein>
    <submittedName>
        <fullName evidence="6">Caspase-7-like</fullName>
    </submittedName>
</protein>
<dbReference type="InterPro" id="IPR015917">
    <property type="entry name" value="Pept_C14A"/>
</dbReference>
<proteinExistence type="inferred from homology"/>
<dbReference type="InterPro" id="IPR029030">
    <property type="entry name" value="Caspase-like_dom_sf"/>
</dbReference>
<evidence type="ECO:0000256" key="2">
    <source>
        <dbReference type="RuleBase" id="RU003971"/>
    </source>
</evidence>
<evidence type="ECO:0000259" key="5">
    <source>
        <dbReference type="PROSITE" id="PS50208"/>
    </source>
</evidence>
<comment type="similarity">
    <text evidence="1 2">Belongs to the peptidase C14A family.</text>
</comment>
<reference evidence="6" key="1">
    <citation type="submission" date="2025-08" db="UniProtKB">
        <authorList>
            <consortium name="RefSeq"/>
        </authorList>
    </citation>
    <scope>IDENTIFICATION</scope>
    <source>
        <tissue evidence="6">Whole insect</tissue>
    </source>
</reference>
<feature type="domain" description="Caspase family p20" evidence="5">
    <location>
        <begin position="62"/>
        <end position="187"/>
    </location>
</feature>
<accession>A0A6P7FHD7</accession>
<dbReference type="InterPro" id="IPR002138">
    <property type="entry name" value="Pept_C14_p10"/>
</dbReference>
<dbReference type="SUPFAM" id="SSF52129">
    <property type="entry name" value="Caspase-like"/>
    <property type="match status" value="1"/>
</dbReference>
<dbReference type="InParanoid" id="A0A6P7FHD7"/>
<feature type="region of interest" description="Disordered" evidence="3">
    <location>
        <begin position="1"/>
        <end position="31"/>
    </location>
</feature>
<name>A0A6P7FHD7_DIAVI</name>
<sequence length="345" mass="39870">MATQRDAGVFKPQKLLTPPPPETPPATSRSPFRVVDDLPVKKFVERKHLRTDRFEYERKGDDPGYIIIFNQETFYDKELGTRRGTRRDVNELTTCLQRLGFNIDKENILTDKTTEEVEQVLEKASQIDFTNYNCLILFFLSHGEELNFLHTKDGQILAKDIWLKFKDSPGLNGKPKMFVFQACKGENFTTVGNELPKSAVLTPSSTFSPDYLYDDLLIVHSSTEGNCAFRNQYTGSWFIQELCKNFTAYGRKDEVISLIIRVTKCVSNNFTKGKDPTTNLEYSNAKQMPFFISTLRKKFYLNRTKERDAILRIAETNEHILKTLVEIKTQLDHILANDDEKKHKK</sequence>
<dbReference type="Gene3D" id="3.40.50.1460">
    <property type="match status" value="1"/>
</dbReference>
<gene>
    <name evidence="6" type="primary">LOC114328008</name>
</gene>
<dbReference type="GO" id="GO:0006508">
    <property type="term" value="P:proteolysis"/>
    <property type="evidence" value="ECO:0007669"/>
    <property type="project" value="InterPro"/>
</dbReference>
<dbReference type="Gene3D" id="3.30.70.1470">
    <property type="entry name" value="Caspase-like"/>
    <property type="match status" value="1"/>
</dbReference>
<dbReference type="KEGG" id="dvv:114328008"/>
<dbReference type="Pfam" id="PF00656">
    <property type="entry name" value="Peptidase_C14"/>
    <property type="match status" value="1"/>
</dbReference>
<dbReference type="PANTHER" id="PTHR10454:SF210">
    <property type="entry name" value="CASPASE-2"/>
    <property type="match status" value="1"/>
</dbReference>
<dbReference type="RefSeq" id="XP_028132548.1">
    <property type="nucleotide sequence ID" value="XM_028276747.1"/>
</dbReference>
<dbReference type="GO" id="GO:0004197">
    <property type="term" value="F:cysteine-type endopeptidase activity"/>
    <property type="evidence" value="ECO:0007669"/>
    <property type="project" value="InterPro"/>
</dbReference>
<dbReference type="InterPro" id="IPR001309">
    <property type="entry name" value="Pept_C14_p20"/>
</dbReference>
<dbReference type="PROSITE" id="PS50208">
    <property type="entry name" value="CASPASE_P20"/>
    <property type="match status" value="1"/>
</dbReference>
<evidence type="ECO:0000259" key="4">
    <source>
        <dbReference type="PROSITE" id="PS50207"/>
    </source>
</evidence>
<organism evidence="6">
    <name type="scientific">Diabrotica virgifera virgifera</name>
    <name type="common">western corn rootworm</name>
    <dbReference type="NCBI Taxonomy" id="50390"/>
    <lineage>
        <taxon>Eukaryota</taxon>
        <taxon>Metazoa</taxon>
        <taxon>Ecdysozoa</taxon>
        <taxon>Arthropoda</taxon>
        <taxon>Hexapoda</taxon>
        <taxon>Insecta</taxon>
        <taxon>Pterygota</taxon>
        <taxon>Neoptera</taxon>
        <taxon>Endopterygota</taxon>
        <taxon>Coleoptera</taxon>
        <taxon>Polyphaga</taxon>
        <taxon>Cucujiformia</taxon>
        <taxon>Chrysomeloidea</taxon>
        <taxon>Chrysomelidae</taxon>
        <taxon>Galerucinae</taxon>
        <taxon>Diabroticina</taxon>
        <taxon>Diabroticites</taxon>
        <taxon>Diabrotica</taxon>
    </lineage>
</organism>
<evidence type="ECO:0000313" key="6">
    <source>
        <dbReference type="RefSeq" id="XP_028132548.1"/>
    </source>
</evidence>
<dbReference type="SMART" id="SM00115">
    <property type="entry name" value="CASc"/>
    <property type="match status" value="1"/>
</dbReference>
<dbReference type="PANTHER" id="PTHR10454">
    <property type="entry name" value="CASPASE"/>
    <property type="match status" value="1"/>
</dbReference>
<evidence type="ECO:0000256" key="3">
    <source>
        <dbReference type="SAM" id="MobiDB-lite"/>
    </source>
</evidence>
<feature type="domain" description="Caspase family p10" evidence="4">
    <location>
        <begin position="215"/>
        <end position="303"/>
    </location>
</feature>
<dbReference type="InterPro" id="IPR011600">
    <property type="entry name" value="Pept_C14_caspase"/>
</dbReference>
<dbReference type="OrthoDB" id="6114029at2759"/>
<dbReference type="PRINTS" id="PR00376">
    <property type="entry name" value="IL1BCENZYME"/>
</dbReference>
<dbReference type="AlphaFoldDB" id="A0A6P7FHD7"/>